<dbReference type="InterPro" id="IPR050721">
    <property type="entry name" value="Trk_Ktr_HKT_K-transport"/>
</dbReference>
<feature type="transmembrane region" description="Helical" evidence="2">
    <location>
        <begin position="50"/>
        <end position="67"/>
    </location>
</feature>
<organism evidence="4 5">
    <name type="scientific">Georgenia muralis</name>
    <dbReference type="NCBI Taxonomy" id="154117"/>
    <lineage>
        <taxon>Bacteria</taxon>
        <taxon>Bacillati</taxon>
        <taxon>Actinomycetota</taxon>
        <taxon>Actinomycetes</taxon>
        <taxon>Micrococcales</taxon>
        <taxon>Bogoriellaceae</taxon>
        <taxon>Georgenia</taxon>
    </lineage>
</organism>
<dbReference type="Gene3D" id="1.10.287.70">
    <property type="match status" value="1"/>
</dbReference>
<keyword evidence="5" id="KW-1185">Reference proteome</keyword>
<dbReference type="SUPFAM" id="SSF51735">
    <property type="entry name" value="NAD(P)-binding Rossmann-fold domains"/>
    <property type="match status" value="2"/>
</dbReference>
<evidence type="ECO:0000259" key="3">
    <source>
        <dbReference type="PROSITE" id="PS51201"/>
    </source>
</evidence>
<dbReference type="Gene3D" id="3.40.50.720">
    <property type="entry name" value="NAD(P)-binding Rossmann-like Domain"/>
    <property type="match status" value="2"/>
</dbReference>
<reference evidence="4 5" key="1">
    <citation type="submission" date="2018-11" db="EMBL/GenBank/DDBJ databases">
        <title>Sequencing the genomes of 1000 actinobacteria strains.</title>
        <authorList>
            <person name="Klenk H.-P."/>
        </authorList>
    </citation>
    <scope>NUCLEOTIDE SEQUENCE [LARGE SCALE GENOMIC DNA]</scope>
    <source>
        <strain evidence="4 5">DSM 14418</strain>
    </source>
</reference>
<feature type="transmembrane region" description="Helical" evidence="2">
    <location>
        <begin position="110"/>
        <end position="134"/>
    </location>
</feature>
<keyword evidence="2" id="KW-1133">Transmembrane helix</keyword>
<keyword evidence="2" id="KW-0812">Transmembrane</keyword>
<dbReference type="Pfam" id="PF07885">
    <property type="entry name" value="Ion_trans_2"/>
    <property type="match status" value="1"/>
</dbReference>
<dbReference type="GO" id="GO:0005886">
    <property type="term" value="C:plasma membrane"/>
    <property type="evidence" value="ECO:0007669"/>
    <property type="project" value="UniProtKB-SubCell"/>
</dbReference>
<gene>
    <name evidence="4" type="ORF">EDD32_1010</name>
</gene>
<dbReference type="InterPro" id="IPR003148">
    <property type="entry name" value="RCK_N"/>
</dbReference>
<dbReference type="InterPro" id="IPR013099">
    <property type="entry name" value="K_chnl_dom"/>
</dbReference>
<dbReference type="GO" id="GO:0006813">
    <property type="term" value="P:potassium ion transport"/>
    <property type="evidence" value="ECO:0007669"/>
    <property type="project" value="InterPro"/>
</dbReference>
<comment type="caution">
    <text evidence="4">The sequence shown here is derived from an EMBL/GenBank/DDBJ whole genome shotgun (WGS) entry which is preliminary data.</text>
</comment>
<feature type="transmembrane region" description="Helical" evidence="2">
    <location>
        <begin position="79"/>
        <end position="98"/>
    </location>
</feature>
<accession>A0A3N4Z219</accession>
<dbReference type="AlphaFoldDB" id="A0A3N4Z219"/>
<protein>
    <submittedName>
        <fullName evidence="4">Trk K+ transport system NAD-binding subunit</fullName>
    </submittedName>
</protein>
<dbReference type="EMBL" id="RKRA01000001">
    <property type="protein sequence ID" value="RPF26563.1"/>
    <property type="molecule type" value="Genomic_DNA"/>
</dbReference>
<sequence>MGNPLLLFWYRLFGREIVPAGPVPQEQQMPTAAQASATVFLVLRRMRAPLIVLITIFAVSVLGLMVIPGLDDDGDPYRMGLLDAFYVMSYTATTIGFGEIPHPFTEAQRAWVTVVIYLSVVGWAYALGTLFGLLQDRDFRHALTTQRFVRKVRRMGEPFLLVAGHGQTGQLLGDSLDVLGRRFVVLDTSSERIADLDRDAYHSDVPGLAADPADPGNLLAAGLGHTRCVGVLALTDDDEANLAVTMAASILRPGVPVVARAFTARSAERMRAFGATVINPFDAFGDHLRLAVQAPASYQLRQWLTSLPGEPMPPRRAPLRPGRWVVCGYGRFGQEVTADLRASGVEVTVVDAGTTTSPDLDVQVVDGTEAEMMAAADVATAAGVIAANDDDVANLALVAAARRAHPGVFVVARQNRRPDEALFDAAAIDLVLVPPEVTAHEVLAHLGSDVLLRFLQQIPARGDAWAERLLARLVARGGRRALTIWQLDLAAAPSLLPWLSSGEARLGDLLRDPRDRDHPLAAVALMVVRGARDVCTPDDDFVLAPGDSLLLAGRAGARQDLENIAVDEATREYVVHGREVPSGWFWRRLARRRRPASPGAEGEELVRR</sequence>
<dbReference type="PROSITE" id="PS51201">
    <property type="entry name" value="RCK_N"/>
    <property type="match status" value="1"/>
</dbReference>
<feature type="domain" description="RCK N-terminal" evidence="3">
    <location>
        <begin position="321"/>
        <end position="432"/>
    </location>
</feature>
<evidence type="ECO:0000256" key="1">
    <source>
        <dbReference type="ARBA" id="ARBA00004651"/>
    </source>
</evidence>
<dbReference type="Proteomes" id="UP000280726">
    <property type="component" value="Unassembled WGS sequence"/>
</dbReference>
<proteinExistence type="predicted"/>
<evidence type="ECO:0000256" key="2">
    <source>
        <dbReference type="SAM" id="Phobius"/>
    </source>
</evidence>
<comment type="subcellular location">
    <subcellularLocation>
        <location evidence="1">Cell membrane</location>
        <topology evidence="1">Multi-pass membrane protein</topology>
    </subcellularLocation>
</comment>
<dbReference type="SUPFAM" id="SSF81324">
    <property type="entry name" value="Voltage-gated potassium channels"/>
    <property type="match status" value="1"/>
</dbReference>
<dbReference type="RefSeq" id="WP_211338727.1">
    <property type="nucleotide sequence ID" value="NZ_RKRA01000001.1"/>
</dbReference>
<dbReference type="Pfam" id="PF02254">
    <property type="entry name" value="TrkA_N"/>
    <property type="match status" value="2"/>
</dbReference>
<name>A0A3N4Z219_9MICO</name>
<dbReference type="InterPro" id="IPR036291">
    <property type="entry name" value="NAD(P)-bd_dom_sf"/>
</dbReference>
<evidence type="ECO:0000313" key="5">
    <source>
        <dbReference type="Proteomes" id="UP000280726"/>
    </source>
</evidence>
<keyword evidence="2" id="KW-0472">Membrane</keyword>
<dbReference type="PANTHER" id="PTHR43833">
    <property type="entry name" value="POTASSIUM CHANNEL PROTEIN 2-RELATED-RELATED"/>
    <property type="match status" value="1"/>
</dbReference>
<evidence type="ECO:0000313" key="4">
    <source>
        <dbReference type="EMBL" id="RPF26563.1"/>
    </source>
</evidence>